<dbReference type="SMART" id="SM01006">
    <property type="entry name" value="AlcB"/>
    <property type="match status" value="1"/>
</dbReference>
<dbReference type="Gene3D" id="3.40.630.30">
    <property type="match status" value="1"/>
</dbReference>
<dbReference type="PANTHER" id="PTHR31438:SF1">
    <property type="entry name" value="LYSINE N-ACYLTRANSFERASE C17G9.06C-RELATED"/>
    <property type="match status" value="1"/>
</dbReference>
<evidence type="ECO:0000313" key="7">
    <source>
        <dbReference type="Proteomes" id="UP000233249"/>
    </source>
</evidence>
<name>A0A2N0X9D6_9CORY</name>
<dbReference type="InterPro" id="IPR016181">
    <property type="entry name" value="Acyl_CoA_acyltransferase"/>
</dbReference>
<dbReference type="Pfam" id="PF13523">
    <property type="entry name" value="Acetyltransf_8"/>
    <property type="match status" value="1"/>
</dbReference>
<gene>
    <name evidence="6" type="ORF">CXB45_02145</name>
</gene>
<accession>A0A2N0X9D6</accession>
<dbReference type="AlphaFoldDB" id="A0A2N0X9D6"/>
<evidence type="ECO:0000313" key="6">
    <source>
        <dbReference type="EMBL" id="PKF69299.1"/>
    </source>
</evidence>
<dbReference type="Proteomes" id="UP000233249">
    <property type="component" value="Unassembled WGS sequence"/>
</dbReference>
<sequence>MRGAGGLGRGRIHAGVPFTEIRSMDKFTKDRFTKSAKGKTPMPPTPETVLHRLRTDVPAEHVAPAPPRLPEFSGRYRLRAATPTDAPLIADWMNRPHLAETWEQAWSVERWHEDLRARLAGTYSLPVILSVTDHDPAEVGYLEVYYPARDDISYCIDCSPRDLGLHFAVGLEELTGRGFFRPFFDALPQALLRANPTAPRVIAEPDHRNARVHSMLRKSGWEDLGEFQHRPDRRVRIFQVRA</sequence>
<dbReference type="SUPFAM" id="SSF55729">
    <property type="entry name" value="Acyl-CoA N-acyltransferases (Nat)"/>
    <property type="match status" value="1"/>
</dbReference>
<evidence type="ECO:0000256" key="4">
    <source>
        <dbReference type="ARBA" id="ARBA00031122"/>
    </source>
</evidence>
<dbReference type="GO" id="GO:0019290">
    <property type="term" value="P:siderophore biosynthetic process"/>
    <property type="evidence" value="ECO:0007669"/>
    <property type="project" value="InterPro"/>
</dbReference>
<comment type="pathway">
    <text evidence="2">Siderophore biosynthesis; mycobactin biosynthesis.</text>
</comment>
<feature type="domain" description="Acyltransferase MbtK/IucB-like conserved" evidence="5">
    <location>
        <begin position="79"/>
        <end position="125"/>
    </location>
</feature>
<keyword evidence="6" id="KW-0808">Transferase</keyword>
<protein>
    <recommendedName>
        <fullName evidence="3">Lysine N-acyltransferase MbtK</fullName>
    </recommendedName>
    <alternativeName>
        <fullName evidence="4">Mycobactin synthase protein K</fullName>
    </alternativeName>
</protein>
<organism evidence="6 7">
    <name type="scientific">Corynebacterium mastitidis</name>
    <dbReference type="NCBI Taxonomy" id="161890"/>
    <lineage>
        <taxon>Bacteria</taxon>
        <taxon>Bacillati</taxon>
        <taxon>Actinomycetota</taxon>
        <taxon>Actinomycetes</taxon>
        <taxon>Mycobacteriales</taxon>
        <taxon>Corynebacteriaceae</taxon>
        <taxon>Corynebacterium</taxon>
    </lineage>
</organism>
<dbReference type="EMBL" id="PJAF01000004">
    <property type="protein sequence ID" value="PKF69299.1"/>
    <property type="molecule type" value="Genomic_DNA"/>
</dbReference>
<evidence type="ECO:0000256" key="2">
    <source>
        <dbReference type="ARBA" id="ARBA00005102"/>
    </source>
</evidence>
<reference evidence="6 7" key="1">
    <citation type="submission" date="2017-12" db="EMBL/GenBank/DDBJ databases">
        <title>Corynebacterium mastitidis 16-1433 Genome.</title>
        <authorList>
            <person name="Gulvik C.A."/>
        </authorList>
    </citation>
    <scope>NUCLEOTIDE SEQUENCE [LARGE SCALE GENOMIC DNA]</scope>
    <source>
        <strain evidence="6 7">16-1433</strain>
    </source>
</reference>
<comment type="function">
    <text evidence="1">Acyltransferase required for the direct transfer of medium- to long-chain fatty acyl moieties from a carrier protein (MbtL) on to the epsilon-amino group of lysine residue in the mycobactin core.</text>
</comment>
<evidence type="ECO:0000259" key="5">
    <source>
        <dbReference type="SMART" id="SM01006"/>
    </source>
</evidence>
<dbReference type="PANTHER" id="PTHR31438">
    <property type="entry name" value="LYSINE N-ACYLTRANSFERASE C17G9.06C-RELATED"/>
    <property type="match status" value="1"/>
</dbReference>
<dbReference type="UniPathway" id="UPA00011"/>
<evidence type="ECO:0000256" key="1">
    <source>
        <dbReference type="ARBA" id="ARBA00003818"/>
    </source>
</evidence>
<evidence type="ECO:0000256" key="3">
    <source>
        <dbReference type="ARBA" id="ARBA00020586"/>
    </source>
</evidence>
<dbReference type="InterPro" id="IPR019432">
    <property type="entry name" value="Acyltransferase_MbtK/IucB-like"/>
</dbReference>
<dbReference type="GO" id="GO:0016410">
    <property type="term" value="F:N-acyltransferase activity"/>
    <property type="evidence" value="ECO:0007669"/>
    <property type="project" value="TreeGrafter"/>
</dbReference>
<dbReference type="STRING" id="1121365.GCA_000375365_00758"/>
<proteinExistence type="predicted"/>
<comment type="caution">
    <text evidence="6">The sequence shown here is derived from an EMBL/GenBank/DDBJ whole genome shotgun (WGS) entry which is preliminary data.</text>
</comment>